<keyword evidence="1" id="KW-0175">Coiled coil</keyword>
<sequence>MNTSVLFPPNQEDFSDAIIGSVVQCGEHYHSSNGGRNAGRVSSTSSWFPAAVMKSSWSTAPVPSTHTSDHKRLVSDRRSSDATYSKIQQTTAALVAGDLYAKYMADVEYRRQQNRMHQARYKMRQRKLVADLEDSVNKLKEDIPELEQQHRLLSNKLPSNTSVWGVAAEYFRLFRFGMKGPVSYLTPSRPEDHVQWDFLQTAMAEDVTDGVVLGVQALMDTINYRYRCLDTIDQRPIRMDDGPGNSLTIVIQCDVTITEGMLWYGFPNLVKNEDRSPLADKMLGQKLEIEGSMYLAVDNTTGRVTRLQWKVDLLTPLLRLLGTLNDVSQVFIGAKLSAEGTVNASACV</sequence>
<reference evidence="3" key="1">
    <citation type="submission" date="2013-11" db="EMBL/GenBank/DDBJ databases">
        <title>The Genome Sequence of Phytophthora parasitica CJ02B3.</title>
        <authorList>
            <consortium name="The Broad Institute Genomics Platform"/>
            <person name="Russ C."/>
            <person name="Tyler B."/>
            <person name="Panabieres F."/>
            <person name="Shan W."/>
            <person name="Tripathy S."/>
            <person name="Grunwald N."/>
            <person name="Machado M."/>
            <person name="Johnson C.S."/>
            <person name="Arredondo F."/>
            <person name="Hong C."/>
            <person name="Coffey M."/>
            <person name="Young S.K."/>
            <person name="Zeng Q."/>
            <person name="Gargeya S."/>
            <person name="Fitzgerald M."/>
            <person name="Abouelleil A."/>
            <person name="Alvarado L."/>
            <person name="Chapman S.B."/>
            <person name="Gainer-Dewar J."/>
            <person name="Goldberg J."/>
            <person name="Griggs A."/>
            <person name="Gujja S."/>
            <person name="Hansen M."/>
            <person name="Howarth C."/>
            <person name="Imamovic A."/>
            <person name="Ireland A."/>
            <person name="Larimer J."/>
            <person name="McCowan C."/>
            <person name="Murphy C."/>
            <person name="Pearson M."/>
            <person name="Poon T.W."/>
            <person name="Priest M."/>
            <person name="Roberts A."/>
            <person name="Saif S."/>
            <person name="Shea T."/>
            <person name="Sykes S."/>
            <person name="Wortman J."/>
            <person name="Nusbaum C."/>
            <person name="Birren B."/>
        </authorList>
    </citation>
    <scope>NUCLEOTIDE SEQUENCE [LARGE SCALE GENOMIC DNA]</scope>
    <source>
        <strain evidence="3">CJ02B3</strain>
    </source>
</reference>
<dbReference type="Proteomes" id="UP000053864">
    <property type="component" value="Unassembled WGS sequence"/>
</dbReference>
<dbReference type="EMBL" id="KI674044">
    <property type="protein sequence ID" value="ETL35282.1"/>
    <property type="molecule type" value="Genomic_DNA"/>
</dbReference>
<evidence type="ECO:0000313" key="3">
    <source>
        <dbReference type="EMBL" id="ETK81868.1"/>
    </source>
</evidence>
<dbReference type="VEuPathDB" id="FungiDB:PPTG_03049"/>
<dbReference type="CDD" id="cd14686">
    <property type="entry name" value="bZIP"/>
    <property type="match status" value="1"/>
</dbReference>
<gene>
    <name evidence="3" type="ORF">L915_12658</name>
    <name evidence="4" type="ORF">L916_12567</name>
</gene>
<dbReference type="Proteomes" id="UP000053236">
    <property type="component" value="Unassembled WGS sequence"/>
</dbReference>
<accession>W2GFP8</accession>
<feature type="compositionally biased region" description="Basic and acidic residues" evidence="2">
    <location>
        <begin position="67"/>
        <end position="79"/>
    </location>
</feature>
<evidence type="ECO:0000256" key="1">
    <source>
        <dbReference type="SAM" id="Coils"/>
    </source>
</evidence>
<evidence type="ECO:0008006" key="5">
    <source>
        <dbReference type="Google" id="ProtNLM"/>
    </source>
</evidence>
<evidence type="ECO:0000313" key="4">
    <source>
        <dbReference type="EMBL" id="ETL35282.1"/>
    </source>
</evidence>
<reference evidence="4" key="2">
    <citation type="submission" date="2013-11" db="EMBL/GenBank/DDBJ databases">
        <title>The Genome Sequence of Phytophthora parasitica CJ05E6.</title>
        <authorList>
            <consortium name="The Broad Institute Genomics Platform"/>
            <person name="Russ C."/>
            <person name="Tyler B."/>
            <person name="Panabieres F."/>
            <person name="Shan W."/>
            <person name="Tripathy S."/>
            <person name="Grunwald N."/>
            <person name="Machado M."/>
            <person name="Johnson C.S."/>
            <person name="Arredondo F."/>
            <person name="Hong C."/>
            <person name="Coffey M."/>
            <person name="Young S.K."/>
            <person name="Zeng Q."/>
            <person name="Gargeya S."/>
            <person name="Fitzgerald M."/>
            <person name="Abouelleil A."/>
            <person name="Alvarado L."/>
            <person name="Chapman S.B."/>
            <person name="Gainer-Dewar J."/>
            <person name="Goldberg J."/>
            <person name="Griggs A."/>
            <person name="Gujja S."/>
            <person name="Hansen M."/>
            <person name="Howarth C."/>
            <person name="Imamovic A."/>
            <person name="Ireland A."/>
            <person name="Larimer J."/>
            <person name="McCowan C."/>
            <person name="Murphy C."/>
            <person name="Pearson M."/>
            <person name="Poon T.W."/>
            <person name="Priest M."/>
            <person name="Roberts A."/>
            <person name="Saif S."/>
            <person name="Shea T."/>
            <person name="Sykes S."/>
            <person name="Wortman J."/>
            <person name="Nusbaum C."/>
            <person name="Birren B."/>
        </authorList>
    </citation>
    <scope>NUCLEOTIDE SEQUENCE [LARGE SCALE GENOMIC DNA]</scope>
    <source>
        <strain evidence="4">CJ05E6</strain>
    </source>
</reference>
<feature type="coiled-coil region" evidence="1">
    <location>
        <begin position="122"/>
        <end position="156"/>
    </location>
</feature>
<feature type="region of interest" description="Disordered" evidence="2">
    <location>
        <begin position="58"/>
        <end position="79"/>
    </location>
</feature>
<evidence type="ECO:0000256" key="2">
    <source>
        <dbReference type="SAM" id="MobiDB-lite"/>
    </source>
</evidence>
<proteinExistence type="predicted"/>
<dbReference type="EMBL" id="KI687339">
    <property type="protein sequence ID" value="ETK81868.1"/>
    <property type="molecule type" value="Genomic_DNA"/>
</dbReference>
<dbReference type="AlphaFoldDB" id="W2GFP8"/>
<name>W2GFP8_PHYNI</name>
<protein>
    <recommendedName>
        <fullName evidence="5">BZIP domain-containing protein</fullName>
    </recommendedName>
</protein>
<organism evidence="3">
    <name type="scientific">Phytophthora nicotianae</name>
    <name type="common">Potato buckeye rot agent</name>
    <name type="synonym">Phytophthora parasitica</name>
    <dbReference type="NCBI Taxonomy" id="4792"/>
    <lineage>
        <taxon>Eukaryota</taxon>
        <taxon>Sar</taxon>
        <taxon>Stramenopiles</taxon>
        <taxon>Oomycota</taxon>
        <taxon>Peronosporomycetes</taxon>
        <taxon>Peronosporales</taxon>
        <taxon>Peronosporaceae</taxon>
        <taxon>Phytophthora</taxon>
    </lineage>
</organism>